<evidence type="ECO:0000313" key="3">
    <source>
        <dbReference type="EMBL" id="MBE1558757.1"/>
    </source>
</evidence>
<dbReference type="PANTHER" id="PTHR35525">
    <property type="entry name" value="BLL6575 PROTEIN"/>
    <property type="match status" value="1"/>
</dbReference>
<dbReference type="SUPFAM" id="SSF160904">
    <property type="entry name" value="Jann2411-like"/>
    <property type="match status" value="1"/>
</dbReference>
<dbReference type="Pfam" id="PF07336">
    <property type="entry name" value="ABATE"/>
    <property type="match status" value="1"/>
</dbReference>
<accession>A0ABR9K9R6</accession>
<reference evidence="3 4" key="1">
    <citation type="submission" date="2020-10" db="EMBL/GenBank/DDBJ databases">
        <title>Sequencing the genomes of 1000 actinobacteria strains.</title>
        <authorList>
            <person name="Klenk H.-P."/>
        </authorList>
    </citation>
    <scope>NUCLEOTIDE SEQUENCE [LARGE SCALE GENOMIC DNA]</scope>
    <source>
        <strain evidence="3 4">DSM 43748</strain>
    </source>
</reference>
<keyword evidence="4" id="KW-1185">Reference proteome</keyword>
<organism evidence="3 4">
    <name type="scientific">Nonomuraea africana</name>
    <dbReference type="NCBI Taxonomy" id="46171"/>
    <lineage>
        <taxon>Bacteria</taxon>
        <taxon>Bacillati</taxon>
        <taxon>Actinomycetota</taxon>
        <taxon>Actinomycetes</taxon>
        <taxon>Streptosporangiales</taxon>
        <taxon>Streptosporangiaceae</taxon>
        <taxon>Nonomuraea</taxon>
    </lineage>
</organism>
<dbReference type="InterPro" id="IPR021005">
    <property type="entry name" value="Znf_CGNR"/>
</dbReference>
<name>A0ABR9K9R6_9ACTN</name>
<evidence type="ECO:0000256" key="1">
    <source>
        <dbReference type="SAM" id="MobiDB-lite"/>
    </source>
</evidence>
<evidence type="ECO:0000259" key="2">
    <source>
        <dbReference type="Pfam" id="PF11706"/>
    </source>
</evidence>
<proteinExistence type="predicted"/>
<dbReference type="PANTHER" id="PTHR35525:SF3">
    <property type="entry name" value="BLL6575 PROTEIN"/>
    <property type="match status" value="1"/>
</dbReference>
<feature type="compositionally biased region" description="Low complexity" evidence="1">
    <location>
        <begin position="182"/>
        <end position="199"/>
    </location>
</feature>
<evidence type="ECO:0000313" key="4">
    <source>
        <dbReference type="Proteomes" id="UP000661607"/>
    </source>
</evidence>
<feature type="region of interest" description="Disordered" evidence="1">
    <location>
        <begin position="174"/>
        <end position="208"/>
    </location>
</feature>
<feature type="domain" description="Zinc finger CGNR" evidence="2">
    <location>
        <begin position="140"/>
        <end position="179"/>
    </location>
</feature>
<dbReference type="Pfam" id="PF11706">
    <property type="entry name" value="zf-CGNR"/>
    <property type="match status" value="1"/>
</dbReference>
<dbReference type="EMBL" id="JADBEF010000001">
    <property type="protein sequence ID" value="MBE1558757.1"/>
    <property type="molecule type" value="Genomic_DNA"/>
</dbReference>
<dbReference type="InterPro" id="IPR023286">
    <property type="entry name" value="ABATE_dom_sf"/>
</dbReference>
<dbReference type="InterPro" id="IPR010852">
    <property type="entry name" value="ABATE"/>
</dbReference>
<gene>
    <name evidence="3" type="ORF">H4W81_001536</name>
</gene>
<protein>
    <submittedName>
        <fullName evidence="3">RNA-binding Zn ribbon-like protein</fullName>
    </submittedName>
</protein>
<dbReference type="Gene3D" id="1.10.3300.10">
    <property type="entry name" value="Jann2411-like domain"/>
    <property type="match status" value="1"/>
</dbReference>
<comment type="caution">
    <text evidence="3">The sequence shown here is derived from an EMBL/GenBank/DDBJ whole genome shotgun (WGS) entry which is preliminary data.</text>
</comment>
<sequence length="208" mass="22361">MIDVELVGNALCLDFANTVNSRPVAGRDWLATPAEATTWAAAAGRPIEDPQGLAAALPAARDLREAVFRAFQPLAHGGDPAQADLDAIAVRYAEGVAHSHLEADGGGYRLAWRAPRTARVLLWEVATSAVELLTHGRLDRLGECPSCCWLFLDTSRNSRRRWCSMASCGSRDKSRRYYATRSSPPDAAIPASPAPSVSESESRVVGHP</sequence>
<dbReference type="Proteomes" id="UP000661607">
    <property type="component" value="Unassembled WGS sequence"/>
</dbReference>
<dbReference type="RefSeq" id="WP_192774133.1">
    <property type="nucleotide sequence ID" value="NZ_BAAASY010000037.1"/>
</dbReference>